<dbReference type="Pfam" id="PF08137">
    <property type="entry name" value="DVL"/>
    <property type="match status" value="1"/>
</dbReference>
<comment type="subcellular location">
    <subcellularLocation>
        <location evidence="1">Cell membrane</location>
        <topology evidence="1">Single-pass membrane protein</topology>
    </subcellularLocation>
</comment>
<evidence type="ECO:0000256" key="5">
    <source>
        <dbReference type="ARBA" id="ARBA00022989"/>
    </source>
</evidence>
<dbReference type="PANTHER" id="PTHR33102">
    <property type="entry name" value="DVL19-RELATED-RELATED"/>
    <property type="match status" value="1"/>
</dbReference>
<proteinExistence type="inferred from homology"/>
<accession>A0A3L6FKW4</accession>
<dbReference type="InterPro" id="IPR012552">
    <property type="entry name" value="DVL"/>
</dbReference>
<name>A0A3L6FKW4_MAIZE</name>
<keyword evidence="3" id="KW-1003">Cell membrane</keyword>
<feature type="compositionally biased region" description="Polar residues" evidence="8">
    <location>
        <begin position="32"/>
        <end position="42"/>
    </location>
</feature>
<evidence type="ECO:0000313" key="9">
    <source>
        <dbReference type="EMBL" id="PWZ33852.1"/>
    </source>
</evidence>
<evidence type="ECO:0000256" key="4">
    <source>
        <dbReference type="ARBA" id="ARBA00022692"/>
    </source>
</evidence>
<keyword evidence="5" id="KW-1133">Transmembrane helix</keyword>
<comment type="similarity">
    <text evidence="7">Belongs to the DVL/RTFL small polypeptides family.</text>
</comment>
<evidence type="ECO:0000256" key="3">
    <source>
        <dbReference type="ARBA" id="ARBA00022475"/>
    </source>
</evidence>
<evidence type="ECO:0000256" key="8">
    <source>
        <dbReference type="SAM" id="MobiDB-lite"/>
    </source>
</evidence>
<dbReference type="AlphaFoldDB" id="A0A3L6FKW4"/>
<keyword evidence="4" id="KW-0812">Transmembrane</keyword>
<gene>
    <name evidence="9" type="ORF">Zm00014a_026042</name>
</gene>
<dbReference type="InterPro" id="IPR051525">
    <property type="entry name" value="DVL_RTFL_regulatory"/>
</dbReference>
<dbReference type="EMBL" id="NCVQ01000004">
    <property type="protein sequence ID" value="PWZ33852.1"/>
    <property type="molecule type" value="Genomic_DNA"/>
</dbReference>
<evidence type="ECO:0000313" key="10">
    <source>
        <dbReference type="Proteomes" id="UP000251960"/>
    </source>
</evidence>
<keyword evidence="2" id="KW-0217">Developmental protein</keyword>
<protein>
    <submittedName>
        <fullName evidence="9">Uncharacterized protein</fullName>
    </submittedName>
</protein>
<reference evidence="9 10" key="1">
    <citation type="journal article" date="2018" name="Nat. Genet.">
        <title>Extensive intraspecific gene order and gene structural variations between Mo17 and other maize genomes.</title>
        <authorList>
            <person name="Sun S."/>
            <person name="Zhou Y."/>
            <person name="Chen J."/>
            <person name="Shi J."/>
            <person name="Zhao H."/>
            <person name="Zhao H."/>
            <person name="Song W."/>
            <person name="Zhang M."/>
            <person name="Cui Y."/>
            <person name="Dong X."/>
            <person name="Liu H."/>
            <person name="Ma X."/>
            <person name="Jiao Y."/>
            <person name="Wang B."/>
            <person name="Wei X."/>
            <person name="Stein J.C."/>
            <person name="Glaubitz J.C."/>
            <person name="Lu F."/>
            <person name="Yu G."/>
            <person name="Liang C."/>
            <person name="Fengler K."/>
            <person name="Li B."/>
            <person name="Rafalski A."/>
            <person name="Schnable P.S."/>
            <person name="Ware D.H."/>
            <person name="Buckler E.S."/>
            <person name="Lai J."/>
        </authorList>
    </citation>
    <scope>NUCLEOTIDE SEQUENCE [LARGE SCALE GENOMIC DNA]</scope>
    <source>
        <strain evidence="10">cv. Missouri 17</strain>
        <tissue evidence="9">Seedling</tissue>
    </source>
</reference>
<keyword evidence="6" id="KW-0472">Membrane</keyword>
<organism evidence="9 10">
    <name type="scientific">Zea mays</name>
    <name type="common">Maize</name>
    <dbReference type="NCBI Taxonomy" id="4577"/>
    <lineage>
        <taxon>Eukaryota</taxon>
        <taxon>Viridiplantae</taxon>
        <taxon>Streptophyta</taxon>
        <taxon>Embryophyta</taxon>
        <taxon>Tracheophyta</taxon>
        <taxon>Spermatophyta</taxon>
        <taxon>Magnoliopsida</taxon>
        <taxon>Liliopsida</taxon>
        <taxon>Poales</taxon>
        <taxon>Poaceae</taxon>
        <taxon>PACMAD clade</taxon>
        <taxon>Panicoideae</taxon>
        <taxon>Andropogonodae</taxon>
        <taxon>Andropogoneae</taxon>
        <taxon>Tripsacinae</taxon>
        <taxon>Zea</taxon>
    </lineage>
</organism>
<evidence type="ECO:0000256" key="1">
    <source>
        <dbReference type="ARBA" id="ARBA00004162"/>
    </source>
</evidence>
<comment type="caution">
    <text evidence="9">The sequence shown here is derived from an EMBL/GenBank/DDBJ whole genome shotgun (WGS) entry which is preliminary data.</text>
</comment>
<dbReference type="GO" id="GO:0048367">
    <property type="term" value="P:shoot system development"/>
    <property type="evidence" value="ECO:0007669"/>
    <property type="project" value="UniProtKB-ARBA"/>
</dbReference>
<dbReference type="Proteomes" id="UP000251960">
    <property type="component" value="Chromosome 3"/>
</dbReference>
<sequence>MSPHPIPIWELGYKYHLTPAGCCHSSLTPFPSATTSQPNNSEAAAVSGLPPPPSVFHDPSRDQEKRRGSTESRETERIMDDKSKKGRRRSTPGSPGCPAAGLKGRGSRSPPGRSVPGRLASLVKAQRARLHIVRRCVTMLLCWRD</sequence>
<feature type="compositionally biased region" description="Basic and acidic residues" evidence="8">
    <location>
        <begin position="58"/>
        <end position="83"/>
    </location>
</feature>
<feature type="region of interest" description="Disordered" evidence="8">
    <location>
        <begin position="32"/>
        <end position="115"/>
    </location>
</feature>
<evidence type="ECO:0000256" key="6">
    <source>
        <dbReference type="ARBA" id="ARBA00023136"/>
    </source>
</evidence>
<dbReference type="GO" id="GO:0005886">
    <property type="term" value="C:plasma membrane"/>
    <property type="evidence" value="ECO:0007669"/>
    <property type="project" value="UniProtKB-SubCell"/>
</dbReference>
<dbReference type="GO" id="GO:0008285">
    <property type="term" value="P:negative regulation of cell population proliferation"/>
    <property type="evidence" value="ECO:0007669"/>
    <property type="project" value="InterPro"/>
</dbReference>
<evidence type="ECO:0000256" key="2">
    <source>
        <dbReference type="ARBA" id="ARBA00022473"/>
    </source>
</evidence>
<evidence type="ECO:0000256" key="7">
    <source>
        <dbReference type="ARBA" id="ARBA00024340"/>
    </source>
</evidence>
<dbReference type="ExpressionAtlas" id="A0A3L6FKW4">
    <property type="expression patterns" value="baseline"/>
</dbReference>